<name>A0A7Y6ID41_9ACTN</name>
<accession>A0A7Y6ID41</accession>
<gene>
    <name evidence="1" type="ORF">HTZ77_32190</name>
</gene>
<evidence type="ECO:0000313" key="2">
    <source>
        <dbReference type="Proteomes" id="UP000586042"/>
    </source>
</evidence>
<protein>
    <submittedName>
        <fullName evidence="1">Uncharacterized protein</fullName>
    </submittedName>
</protein>
<organism evidence="1 2">
    <name type="scientific">Nonomuraea montanisoli</name>
    <dbReference type="NCBI Taxonomy" id="2741721"/>
    <lineage>
        <taxon>Bacteria</taxon>
        <taxon>Bacillati</taxon>
        <taxon>Actinomycetota</taxon>
        <taxon>Actinomycetes</taxon>
        <taxon>Streptosporangiales</taxon>
        <taxon>Streptosporangiaceae</taxon>
        <taxon>Nonomuraea</taxon>
    </lineage>
</organism>
<dbReference type="RefSeq" id="WP_175593490.1">
    <property type="nucleotide sequence ID" value="NZ_JABWGN010000013.1"/>
</dbReference>
<dbReference type="AlphaFoldDB" id="A0A7Y6ID41"/>
<evidence type="ECO:0000313" key="1">
    <source>
        <dbReference type="EMBL" id="NUW36045.1"/>
    </source>
</evidence>
<proteinExistence type="predicted"/>
<dbReference type="EMBL" id="JABWGN010000013">
    <property type="protein sequence ID" value="NUW36045.1"/>
    <property type="molecule type" value="Genomic_DNA"/>
</dbReference>
<dbReference type="Proteomes" id="UP000586042">
    <property type="component" value="Unassembled WGS sequence"/>
</dbReference>
<keyword evidence="2" id="KW-1185">Reference proteome</keyword>
<comment type="caution">
    <text evidence="1">The sequence shown here is derived from an EMBL/GenBank/DDBJ whole genome shotgun (WGS) entry which is preliminary data.</text>
</comment>
<sequence length="101" mass="11035">MTRRRTPRRSVIRLATGQTARTLRHPYGPEPVLALDFGATSVLITTTGPATGEDLEFARQLAREAARFAWSMERALHATTHLTNHALQQPATGKATDQTAA</sequence>
<reference evidence="1 2" key="1">
    <citation type="submission" date="2020-06" db="EMBL/GenBank/DDBJ databases">
        <title>Nonomuraea sp. SMC257, a novel actinomycete isolated from soil.</title>
        <authorList>
            <person name="Chanama M."/>
        </authorList>
    </citation>
    <scope>NUCLEOTIDE SEQUENCE [LARGE SCALE GENOMIC DNA]</scope>
    <source>
        <strain evidence="1 2">SMC257</strain>
    </source>
</reference>